<evidence type="ECO:0000313" key="3">
    <source>
        <dbReference type="Proteomes" id="UP000050795"/>
    </source>
</evidence>
<evidence type="ECO:0000313" key="4">
    <source>
        <dbReference type="WBParaSite" id="TREG1_22990.1"/>
    </source>
</evidence>
<dbReference type="Proteomes" id="UP000050795">
    <property type="component" value="Unassembled WGS sequence"/>
</dbReference>
<name>A0AA85JC56_TRIRE</name>
<evidence type="ECO:0000256" key="1">
    <source>
        <dbReference type="SAM" id="MobiDB-lite"/>
    </source>
</evidence>
<keyword evidence="3" id="KW-1185">Reference proteome</keyword>
<protein>
    <recommendedName>
        <fullName evidence="2">DUF4503 domain-containing protein</fullName>
    </recommendedName>
</protein>
<dbReference type="Pfam" id="PF14951">
    <property type="entry name" value="DUF4503"/>
    <property type="match status" value="1"/>
</dbReference>
<feature type="domain" description="DUF4503" evidence="2">
    <location>
        <begin position="704"/>
        <end position="776"/>
    </location>
</feature>
<feature type="region of interest" description="Disordered" evidence="1">
    <location>
        <begin position="1"/>
        <end position="38"/>
    </location>
</feature>
<sequence length="882" mass="100349">MTSTWNNLLPRRICVPRKSPTGNLPPKRHSSSRLTTTSGVQKISKLYEDQNCINISPPSSPEQDDPFPLDSELQQLQNLRSGHCSSSVVSQNEAGTICESSQPNYVTELRNTDEQTNLDSSFESLCYLTELQRDCAEVPYTSLCVKSLPRRVPPNSILRKLHHLLKRKSSERCVWLHQRSTQRTQVSFNHVSKAFQILKVFRSPNGLSGLIAFGVREITSNLEAKIENQGEERKDESNCFGVLLLPTSGIPSGMEAVFSSTTRNPFLGDGLKCGDCVSVFDPWSTYHSHEFDNLPVMHSFFWVERIKSEALVGNNFPDFHTNFMKPQLITCPCLSSCDPHTVLNCPNRFRGLLKRNLLVISEFEDSSQDVSATLFDRKCCLVLGCHRFWLLNKLRYILLVWHFGGYPGLILLPNREDFTGNFEKCDITYQDFRFGYVYSTEALLQLPSEQLPEVVHKEIINRLNEIENYLDKKSANNLKSFIRGSTAHNNDITDGLFFGSTECNINFWEARASHFSLIESNYINLNLSISYKINLADCTRCSISGSLLIEPPEGSLSKDIILDCFNTECKKLQLSSKHNMILEECLADIQKVARVFYLWLSESITPVLLPCICLVDIVSPMELIYEKMFTMSAVVHQSSGFGVYMSIDQAIVFGSFIVLDRFASLTIEDYTQHVLKHSLRSSLCKQIYTHSIILQSSKDLNTLRVHQMVFFSGTLIRVDTSRSHVWPTCPYCACANFEIRSNMNDKIAMKSESLKCIRCSALLSNPLQQLEIEVQVLIDGENNYKPMRRVKEDNSPTEITLNMAPWRLCKLLNVTQSNLLTETGLNPKDLINRRLDDVCAIVVHIPNKLTVDDDCVRKRNMHLKNLYAIELDQININRKCNV</sequence>
<reference evidence="3" key="1">
    <citation type="submission" date="2022-06" db="EMBL/GenBank/DDBJ databases">
        <authorList>
            <person name="Berger JAMES D."/>
            <person name="Berger JAMES D."/>
        </authorList>
    </citation>
    <scope>NUCLEOTIDE SEQUENCE [LARGE SCALE GENOMIC DNA]</scope>
</reference>
<dbReference type="InterPro" id="IPR028032">
    <property type="entry name" value="DUF4503"/>
</dbReference>
<dbReference type="AlphaFoldDB" id="A0AA85JC56"/>
<accession>A0AA85JC56</accession>
<organism evidence="3 4">
    <name type="scientific">Trichobilharzia regenti</name>
    <name type="common">Nasal bird schistosome</name>
    <dbReference type="NCBI Taxonomy" id="157069"/>
    <lineage>
        <taxon>Eukaryota</taxon>
        <taxon>Metazoa</taxon>
        <taxon>Spiralia</taxon>
        <taxon>Lophotrochozoa</taxon>
        <taxon>Platyhelminthes</taxon>
        <taxon>Trematoda</taxon>
        <taxon>Digenea</taxon>
        <taxon>Strigeidida</taxon>
        <taxon>Schistosomatoidea</taxon>
        <taxon>Schistosomatidae</taxon>
        <taxon>Trichobilharzia</taxon>
    </lineage>
</organism>
<reference evidence="4" key="2">
    <citation type="submission" date="2023-11" db="UniProtKB">
        <authorList>
            <consortium name="WormBaseParasite"/>
        </authorList>
    </citation>
    <scope>IDENTIFICATION</scope>
</reference>
<proteinExistence type="predicted"/>
<dbReference type="WBParaSite" id="TREG1_22990.1">
    <property type="protein sequence ID" value="TREG1_22990.1"/>
    <property type="gene ID" value="TREG1_22990"/>
</dbReference>
<evidence type="ECO:0000259" key="2">
    <source>
        <dbReference type="Pfam" id="PF14951"/>
    </source>
</evidence>